<feature type="domain" description="Transcriptional regulator LacI/GalR-like sensor" evidence="5">
    <location>
        <begin position="122"/>
        <end position="216"/>
    </location>
</feature>
<evidence type="ECO:0000259" key="5">
    <source>
        <dbReference type="Pfam" id="PF13377"/>
    </source>
</evidence>
<proteinExistence type="predicted"/>
<organism evidence="6 7">
    <name type="scientific">Paractinoplanes ovalisporus</name>
    <dbReference type="NCBI Taxonomy" id="2810368"/>
    <lineage>
        <taxon>Bacteria</taxon>
        <taxon>Bacillati</taxon>
        <taxon>Actinomycetota</taxon>
        <taxon>Actinomycetes</taxon>
        <taxon>Micromonosporales</taxon>
        <taxon>Micromonosporaceae</taxon>
        <taxon>Paractinoplanes</taxon>
    </lineage>
</organism>
<keyword evidence="1" id="KW-0805">Transcription regulation</keyword>
<dbReference type="EMBL" id="JAENHP010000028">
    <property type="protein sequence ID" value="MBM2622726.1"/>
    <property type="molecule type" value="Genomic_DNA"/>
</dbReference>
<protein>
    <submittedName>
        <fullName evidence="6">Substrate-binding domain-containing protein</fullName>
    </submittedName>
</protein>
<feature type="region of interest" description="Disordered" evidence="4">
    <location>
        <begin position="46"/>
        <end position="92"/>
    </location>
</feature>
<dbReference type="Proteomes" id="UP000632138">
    <property type="component" value="Unassembled WGS sequence"/>
</dbReference>
<sequence>MRQAVSHLVALGHRRIAYVAGPRTSWANRERVRSLRGVTRSSAFSRSSASAGIGRPMNEGAFPGIGRPTNEGTSPRIGRPTSEGVSVDVGVSTTGGARDEVAEIELIEMGSVMPQFEGGVAAADRILATRATAVIAYNDLVALGLLHRFAARGIAVPEDISVLGFDDIPLGAMVHPALTTVALPKGPAGRAAVDLLLTPQMVNQQLPTQLIVRASTGPAGG</sequence>
<dbReference type="Gene3D" id="3.40.50.2300">
    <property type="match status" value="3"/>
</dbReference>
<accession>A0ABS2ASD3</accession>
<evidence type="ECO:0000256" key="2">
    <source>
        <dbReference type="ARBA" id="ARBA00023125"/>
    </source>
</evidence>
<gene>
    <name evidence="6" type="ORF">JIG36_45225</name>
</gene>
<keyword evidence="7" id="KW-1185">Reference proteome</keyword>
<dbReference type="InterPro" id="IPR028082">
    <property type="entry name" value="Peripla_BP_I"/>
</dbReference>
<keyword evidence="3" id="KW-0804">Transcription</keyword>
<dbReference type="Pfam" id="PF13377">
    <property type="entry name" value="Peripla_BP_3"/>
    <property type="match status" value="1"/>
</dbReference>
<evidence type="ECO:0000256" key="3">
    <source>
        <dbReference type="ARBA" id="ARBA00023163"/>
    </source>
</evidence>
<dbReference type="SUPFAM" id="SSF53822">
    <property type="entry name" value="Periplasmic binding protein-like I"/>
    <property type="match status" value="2"/>
</dbReference>
<dbReference type="InterPro" id="IPR046335">
    <property type="entry name" value="LacI/GalR-like_sensor"/>
</dbReference>
<dbReference type="PANTHER" id="PTHR30146:SF153">
    <property type="entry name" value="LACTOSE OPERON REPRESSOR"/>
    <property type="match status" value="1"/>
</dbReference>
<comment type="caution">
    <text evidence="6">The sequence shown here is derived from an EMBL/GenBank/DDBJ whole genome shotgun (WGS) entry which is preliminary data.</text>
</comment>
<evidence type="ECO:0000256" key="1">
    <source>
        <dbReference type="ARBA" id="ARBA00023015"/>
    </source>
</evidence>
<keyword evidence="2" id="KW-0238">DNA-binding</keyword>
<name>A0ABS2ASD3_9ACTN</name>
<evidence type="ECO:0000256" key="4">
    <source>
        <dbReference type="SAM" id="MobiDB-lite"/>
    </source>
</evidence>
<feature type="compositionally biased region" description="Low complexity" evidence="4">
    <location>
        <begin position="81"/>
        <end position="92"/>
    </location>
</feature>
<evidence type="ECO:0000313" key="6">
    <source>
        <dbReference type="EMBL" id="MBM2622726.1"/>
    </source>
</evidence>
<reference evidence="6 7" key="1">
    <citation type="submission" date="2021-01" db="EMBL/GenBank/DDBJ databases">
        <title>Actinoplanes sp. nov. LDG1-06 isolated from lichen.</title>
        <authorList>
            <person name="Saeng-In P."/>
            <person name="Phongsopitanun W."/>
            <person name="Kanchanasin P."/>
            <person name="Yuki M."/>
            <person name="Kudo T."/>
            <person name="Ohkuma M."/>
            <person name="Tanasupawat S."/>
        </authorList>
    </citation>
    <scope>NUCLEOTIDE SEQUENCE [LARGE SCALE GENOMIC DNA]</scope>
    <source>
        <strain evidence="6 7">LDG1-06</strain>
    </source>
</reference>
<dbReference type="PANTHER" id="PTHR30146">
    <property type="entry name" value="LACI-RELATED TRANSCRIPTIONAL REPRESSOR"/>
    <property type="match status" value="1"/>
</dbReference>
<evidence type="ECO:0000313" key="7">
    <source>
        <dbReference type="Proteomes" id="UP000632138"/>
    </source>
</evidence>